<dbReference type="AlphaFoldDB" id="A0A174FWG1"/>
<evidence type="ECO:0000313" key="2">
    <source>
        <dbReference type="Proteomes" id="UP000095431"/>
    </source>
</evidence>
<dbReference type="Proteomes" id="UP000095431">
    <property type="component" value="Unassembled WGS sequence"/>
</dbReference>
<proteinExistence type="predicted"/>
<protein>
    <submittedName>
        <fullName evidence="1">Uncharacterized protein</fullName>
    </submittedName>
</protein>
<reference evidence="1 2" key="1">
    <citation type="submission" date="2015-09" db="EMBL/GenBank/DDBJ databases">
        <authorList>
            <consortium name="Pathogen Informatics"/>
        </authorList>
    </citation>
    <scope>NUCLEOTIDE SEQUENCE [LARGE SCALE GENOMIC DNA]</scope>
    <source>
        <strain evidence="1 2">2789STDY5834863</strain>
    </source>
</reference>
<sequence>MTLFTDNPFEKMMIQKPDYGKGEKSPPELSSPRCAGCPYKGQSPCVGYCLKQVQEKKKTEPEH</sequence>
<accession>A0A174FWG1</accession>
<gene>
    <name evidence="1" type="ORF">ERS852478_03097</name>
</gene>
<evidence type="ECO:0000313" key="1">
    <source>
        <dbReference type="EMBL" id="CUO53166.1"/>
    </source>
</evidence>
<name>A0A174FWG1_9FIRM</name>
<organism evidence="1 2">
    <name type="scientific">Blautia wexlerae</name>
    <dbReference type="NCBI Taxonomy" id="418240"/>
    <lineage>
        <taxon>Bacteria</taxon>
        <taxon>Bacillati</taxon>
        <taxon>Bacillota</taxon>
        <taxon>Clostridia</taxon>
        <taxon>Lachnospirales</taxon>
        <taxon>Lachnospiraceae</taxon>
        <taxon>Blautia</taxon>
    </lineage>
</organism>
<dbReference type="RefSeq" id="WP_055201152.1">
    <property type="nucleotide sequence ID" value="NZ_BTHH01000025.1"/>
</dbReference>
<dbReference type="EMBL" id="CYZN01000026">
    <property type="protein sequence ID" value="CUO53166.1"/>
    <property type="molecule type" value="Genomic_DNA"/>
</dbReference>